<evidence type="ECO:0000256" key="2">
    <source>
        <dbReference type="ARBA" id="ARBA00022475"/>
    </source>
</evidence>
<keyword evidence="5 6" id="KW-0472">Membrane</keyword>
<dbReference type="PIRSF" id="PIRSF006324">
    <property type="entry name" value="LeuE"/>
    <property type="match status" value="1"/>
</dbReference>
<evidence type="ECO:0000256" key="4">
    <source>
        <dbReference type="ARBA" id="ARBA00022989"/>
    </source>
</evidence>
<evidence type="ECO:0008006" key="9">
    <source>
        <dbReference type="Google" id="ProtNLM"/>
    </source>
</evidence>
<dbReference type="GO" id="GO:0005886">
    <property type="term" value="C:plasma membrane"/>
    <property type="evidence" value="ECO:0007669"/>
    <property type="project" value="UniProtKB-SubCell"/>
</dbReference>
<dbReference type="AlphaFoldDB" id="A0A328P1S4"/>
<feature type="transmembrane region" description="Helical" evidence="6">
    <location>
        <begin position="111"/>
        <end position="129"/>
    </location>
</feature>
<feature type="transmembrane region" description="Helical" evidence="6">
    <location>
        <begin position="166"/>
        <end position="183"/>
    </location>
</feature>
<dbReference type="InterPro" id="IPR001123">
    <property type="entry name" value="LeuE-type"/>
</dbReference>
<evidence type="ECO:0000256" key="3">
    <source>
        <dbReference type="ARBA" id="ARBA00022692"/>
    </source>
</evidence>
<keyword evidence="3 6" id="KW-0812">Transmembrane</keyword>
<reference evidence="7 8" key="1">
    <citation type="journal article" date="2018" name="Genet. Mol. Biol.">
        <title>The genome sequence of Dyella jiangningensis FCAV SCS01 from a lignocellulose-decomposing microbial consortium metagenome reveals potential for biotechnological applications.</title>
        <authorList>
            <person name="Desiderato J.G."/>
            <person name="Alvarenga D.O."/>
            <person name="Constancio M.T.L."/>
            <person name="Alves L.M.C."/>
            <person name="Varani A.M."/>
        </authorList>
    </citation>
    <scope>NUCLEOTIDE SEQUENCE [LARGE SCALE GENOMIC DNA]</scope>
    <source>
        <strain evidence="7 8">FCAV SCS01</strain>
    </source>
</reference>
<comment type="subcellular location">
    <subcellularLocation>
        <location evidence="1">Cell membrane</location>
        <topology evidence="1">Multi-pass membrane protein</topology>
    </subcellularLocation>
</comment>
<gene>
    <name evidence="7" type="ORF">CA260_19650</name>
</gene>
<accession>A0A328P1S4</accession>
<evidence type="ECO:0000313" key="7">
    <source>
        <dbReference type="EMBL" id="RAO74602.1"/>
    </source>
</evidence>
<dbReference type="Pfam" id="PF01810">
    <property type="entry name" value="LysE"/>
    <property type="match status" value="1"/>
</dbReference>
<dbReference type="PANTHER" id="PTHR30086:SF20">
    <property type="entry name" value="ARGININE EXPORTER PROTEIN ARGO-RELATED"/>
    <property type="match status" value="1"/>
</dbReference>
<keyword evidence="4 6" id="KW-1133">Transmembrane helix</keyword>
<dbReference type="PANTHER" id="PTHR30086">
    <property type="entry name" value="ARGININE EXPORTER PROTEIN ARGO"/>
    <property type="match status" value="1"/>
</dbReference>
<evidence type="ECO:0000256" key="5">
    <source>
        <dbReference type="ARBA" id="ARBA00023136"/>
    </source>
</evidence>
<proteinExistence type="predicted"/>
<protein>
    <recommendedName>
        <fullName evidence="9">Lysine transporter LysE</fullName>
    </recommendedName>
</protein>
<evidence type="ECO:0000256" key="1">
    <source>
        <dbReference type="ARBA" id="ARBA00004651"/>
    </source>
</evidence>
<dbReference type="GO" id="GO:0015171">
    <property type="term" value="F:amino acid transmembrane transporter activity"/>
    <property type="evidence" value="ECO:0007669"/>
    <property type="project" value="TreeGrafter"/>
</dbReference>
<dbReference type="OrthoDB" id="9804822at2"/>
<organism evidence="7 8">
    <name type="scientific">Dyella jiangningensis</name>
    <dbReference type="NCBI Taxonomy" id="1379159"/>
    <lineage>
        <taxon>Bacteria</taxon>
        <taxon>Pseudomonadati</taxon>
        <taxon>Pseudomonadota</taxon>
        <taxon>Gammaproteobacteria</taxon>
        <taxon>Lysobacterales</taxon>
        <taxon>Rhodanobacteraceae</taxon>
        <taxon>Dyella</taxon>
    </lineage>
</organism>
<keyword evidence="8" id="KW-1185">Reference proteome</keyword>
<evidence type="ECO:0000256" key="6">
    <source>
        <dbReference type="SAM" id="Phobius"/>
    </source>
</evidence>
<sequence>MCLRLSRLILLLGKRSTGLPKPSGSKRPPTPELFGAHRLASLGIQHFDAFLLACVALNLTPGLDTFYILTRSGREGRVVGVMAALGINAGCIVHTLAAVLGISAILMTSALAFSVLKYLGAAYLVWIGLRMLLTRGGARPTTVTRGKGLAAAFRQGMLTNVLNPKVALFFLAFLPQFVSMQAAHPQFGLLVLGLSFIGTGMVWSMVLALLGGHIHHLLATRPRFGQWMDRVCGTVLLGFGVKLALQRQG</sequence>
<feature type="transmembrane region" description="Helical" evidence="6">
    <location>
        <begin position="81"/>
        <end position="105"/>
    </location>
</feature>
<feature type="transmembrane region" description="Helical" evidence="6">
    <location>
        <begin position="189"/>
        <end position="211"/>
    </location>
</feature>
<evidence type="ECO:0000313" key="8">
    <source>
        <dbReference type="Proteomes" id="UP000248926"/>
    </source>
</evidence>
<keyword evidence="2" id="KW-1003">Cell membrane</keyword>
<dbReference type="EMBL" id="NFZS01000006">
    <property type="protein sequence ID" value="RAO74602.1"/>
    <property type="molecule type" value="Genomic_DNA"/>
</dbReference>
<dbReference type="Proteomes" id="UP000248926">
    <property type="component" value="Unassembled WGS sequence"/>
</dbReference>
<name>A0A328P1S4_9GAMM</name>
<comment type="caution">
    <text evidence="7">The sequence shown here is derived from an EMBL/GenBank/DDBJ whole genome shotgun (WGS) entry which is preliminary data.</text>
</comment>